<keyword evidence="2" id="KW-0614">Plasmid</keyword>
<reference evidence="2" key="1">
    <citation type="submission" date="2019-08" db="EMBL/GenBank/DDBJ databases">
        <authorList>
            <person name="Zhou D."/>
        </authorList>
    </citation>
    <scope>NUCLEOTIDE SEQUENCE</scope>
    <source>
        <strain evidence="2">170516602</strain>
        <strain evidence="3">1712229813</strain>
        <plasmid evidence="3">p229813-KPC</plasmid>
        <plasmid evidence="2">p516602-KPC</plasmid>
    </source>
</reference>
<geneLocation type="plasmid" evidence="2">
    <name>p516602-KPC</name>
</geneLocation>
<organism evidence="2">
    <name type="scientific">Morganella morganii</name>
    <name type="common">Proteus morganii</name>
    <dbReference type="NCBI Taxonomy" id="582"/>
    <lineage>
        <taxon>Bacteria</taxon>
        <taxon>Pseudomonadati</taxon>
        <taxon>Pseudomonadota</taxon>
        <taxon>Gammaproteobacteria</taxon>
        <taxon>Enterobacterales</taxon>
        <taxon>Morganellaceae</taxon>
        <taxon>Morganella</taxon>
    </lineage>
</organism>
<dbReference type="AlphaFoldDB" id="A0A6B7PVI1"/>
<name>A0A6B7PVI1_MORMO</name>
<accession>A0A6B7PVI1</accession>
<feature type="transmembrane region" description="Helical" evidence="1">
    <location>
        <begin position="124"/>
        <end position="146"/>
    </location>
</feature>
<proteinExistence type="predicted"/>
<keyword evidence="1" id="KW-1133">Transmembrane helix</keyword>
<evidence type="ECO:0000313" key="3">
    <source>
        <dbReference type="EMBL" id="QGJ80009.1"/>
    </source>
</evidence>
<keyword evidence="1" id="KW-0472">Membrane</keyword>
<evidence type="ECO:0000256" key="1">
    <source>
        <dbReference type="SAM" id="Phobius"/>
    </source>
</evidence>
<evidence type="ECO:0000313" key="2">
    <source>
        <dbReference type="EMBL" id="QFX76259.1"/>
    </source>
</evidence>
<geneLocation type="plasmid" evidence="3">
    <name>p229813-KPC</name>
</geneLocation>
<dbReference type="RefSeq" id="WP_214040778.1">
    <property type="nucleotide sequence ID" value="NZ_CP139442.1"/>
</dbReference>
<protein>
    <submittedName>
        <fullName evidence="2">Uncharacterized protein</fullName>
    </submittedName>
</protein>
<dbReference type="EMBL" id="MN310368">
    <property type="protein sequence ID" value="QGJ80009.1"/>
    <property type="molecule type" value="Genomic_DNA"/>
</dbReference>
<sequence length="152" mass="17063">MTIIYIIIAFLGVAVFFSGIGDAFKGKIFQGAITLMFGASIAILGCVYAFDNLKNENSKKQEDLKKIEQCNAVSKQSDGIIDIDFFKSKQLNCKDGTIIFVSSSGYEEVNVPEIKIQKEGIGLIAYYSTPIVMFVIFIFLIYKVFIYRDYLD</sequence>
<dbReference type="EMBL" id="MN310367">
    <property type="protein sequence ID" value="QFX76259.1"/>
    <property type="molecule type" value="Genomic_DNA"/>
</dbReference>
<keyword evidence="1" id="KW-0812">Transmembrane</keyword>
<feature type="transmembrane region" description="Helical" evidence="1">
    <location>
        <begin position="31"/>
        <end position="50"/>
    </location>
</feature>